<evidence type="ECO:0000313" key="7">
    <source>
        <dbReference type="Proteomes" id="UP000794436"/>
    </source>
</evidence>
<reference evidence="6" key="1">
    <citation type="submission" date="2019-03" db="EMBL/GenBank/DDBJ databases">
        <title>Long read genome sequence of the mycoparasitic Pythium oligandrum ATCC 38472 isolated from sugarbeet rhizosphere.</title>
        <authorList>
            <person name="Gaulin E."/>
        </authorList>
    </citation>
    <scope>NUCLEOTIDE SEQUENCE</scope>
    <source>
        <strain evidence="6">ATCC 38472_TT</strain>
    </source>
</reference>
<gene>
    <name evidence="6" type="ORF">Poli38472_011725</name>
</gene>
<comment type="subcellular location">
    <subcellularLocation>
        <location evidence="1">Membrane</location>
        <topology evidence="1">Multi-pass membrane protein</topology>
    </subcellularLocation>
</comment>
<protein>
    <recommendedName>
        <fullName evidence="8">Large-conductance mechanosensitive channel</fullName>
    </recommendedName>
</protein>
<keyword evidence="3" id="KW-1133">Transmembrane helix</keyword>
<keyword evidence="4" id="KW-0472">Membrane</keyword>
<evidence type="ECO:0000256" key="3">
    <source>
        <dbReference type="ARBA" id="ARBA00022989"/>
    </source>
</evidence>
<dbReference type="InterPro" id="IPR036019">
    <property type="entry name" value="MscL_channel"/>
</dbReference>
<dbReference type="Gene3D" id="1.10.1200.120">
    <property type="entry name" value="Large-conductance mechanosensitive channel, MscL, domain 1"/>
    <property type="match status" value="1"/>
</dbReference>
<dbReference type="GO" id="GO:0016020">
    <property type="term" value="C:membrane"/>
    <property type="evidence" value="ECO:0007669"/>
    <property type="project" value="UniProtKB-SubCell"/>
</dbReference>
<proteinExistence type="predicted"/>
<dbReference type="GO" id="GO:0008381">
    <property type="term" value="F:mechanosensitive monoatomic ion channel activity"/>
    <property type="evidence" value="ECO:0007669"/>
    <property type="project" value="TreeGrafter"/>
</dbReference>
<dbReference type="EMBL" id="SPLM01000112">
    <property type="protein sequence ID" value="TMW58137.1"/>
    <property type="molecule type" value="Genomic_DNA"/>
</dbReference>
<evidence type="ECO:0000256" key="2">
    <source>
        <dbReference type="ARBA" id="ARBA00022692"/>
    </source>
</evidence>
<evidence type="ECO:0000313" key="6">
    <source>
        <dbReference type="EMBL" id="TMW58137.1"/>
    </source>
</evidence>
<name>A0A8K1C8Y5_PYTOL</name>
<sequence length="202" mass="22529">MQEPTPASYGSGSGPGPAPPTSSSRSNSELSLLIQRTRTSIEALAPPIDKVRTFFDDFQDFIQQGNMVDLAVGLILGKCFTTILDSFVSDILTPILSLFSERSLANFYLVARCPPTARDCSSTTWPTWEQARKDGAVTVNYGQFVENFINFLINALFLYIAIKKVFEILFNRSIVLKRQCPECKEFVRGNATICKECGHHFQ</sequence>
<dbReference type="InterPro" id="IPR037673">
    <property type="entry name" value="MSC/AndL"/>
</dbReference>
<comment type="caution">
    <text evidence="6">The sequence shown here is derived from an EMBL/GenBank/DDBJ whole genome shotgun (WGS) entry which is preliminary data.</text>
</comment>
<dbReference type="PANTHER" id="PTHR30266:SF2">
    <property type="entry name" value="LARGE-CONDUCTANCE MECHANOSENSITIVE CHANNEL"/>
    <property type="match status" value="1"/>
</dbReference>
<dbReference type="Pfam" id="PF01741">
    <property type="entry name" value="MscL"/>
    <property type="match status" value="1"/>
</dbReference>
<evidence type="ECO:0008006" key="8">
    <source>
        <dbReference type="Google" id="ProtNLM"/>
    </source>
</evidence>
<dbReference type="SUPFAM" id="SSF81330">
    <property type="entry name" value="Gated mechanosensitive channel"/>
    <property type="match status" value="1"/>
</dbReference>
<dbReference type="OrthoDB" id="10010920at2759"/>
<dbReference type="AlphaFoldDB" id="A0A8K1C8Y5"/>
<evidence type="ECO:0000256" key="5">
    <source>
        <dbReference type="SAM" id="MobiDB-lite"/>
    </source>
</evidence>
<keyword evidence="7" id="KW-1185">Reference proteome</keyword>
<dbReference type="Proteomes" id="UP000794436">
    <property type="component" value="Unassembled WGS sequence"/>
</dbReference>
<evidence type="ECO:0000256" key="1">
    <source>
        <dbReference type="ARBA" id="ARBA00004141"/>
    </source>
</evidence>
<accession>A0A8K1C8Y5</accession>
<keyword evidence="2" id="KW-0812">Transmembrane</keyword>
<feature type="region of interest" description="Disordered" evidence="5">
    <location>
        <begin position="1"/>
        <end position="29"/>
    </location>
</feature>
<organism evidence="6 7">
    <name type="scientific">Pythium oligandrum</name>
    <name type="common">Mycoparasitic fungus</name>
    <dbReference type="NCBI Taxonomy" id="41045"/>
    <lineage>
        <taxon>Eukaryota</taxon>
        <taxon>Sar</taxon>
        <taxon>Stramenopiles</taxon>
        <taxon>Oomycota</taxon>
        <taxon>Peronosporomycetes</taxon>
        <taxon>Pythiales</taxon>
        <taxon>Pythiaceae</taxon>
        <taxon>Pythium</taxon>
    </lineage>
</organism>
<dbReference type="PANTHER" id="PTHR30266">
    <property type="entry name" value="MECHANOSENSITIVE CHANNEL MSCL"/>
    <property type="match status" value="1"/>
</dbReference>
<feature type="compositionally biased region" description="Low complexity" evidence="5">
    <location>
        <begin position="1"/>
        <end position="10"/>
    </location>
</feature>
<evidence type="ECO:0000256" key="4">
    <source>
        <dbReference type="ARBA" id="ARBA00023136"/>
    </source>
</evidence>